<dbReference type="PANTHER" id="PTHR30472">
    <property type="entry name" value="FERRIC ENTEROBACTIN TRANSPORT SYSTEM PERMEASE PROTEIN"/>
    <property type="match status" value="1"/>
</dbReference>
<feature type="transmembrane region" description="Helical" evidence="8">
    <location>
        <begin position="301"/>
        <end position="320"/>
    </location>
</feature>
<keyword evidence="5 8" id="KW-0812">Transmembrane</keyword>
<dbReference type="PANTHER" id="PTHR30472:SF25">
    <property type="entry name" value="ABC TRANSPORTER PERMEASE PROTEIN MJ0876-RELATED"/>
    <property type="match status" value="1"/>
</dbReference>
<dbReference type="InterPro" id="IPR037294">
    <property type="entry name" value="ABC_BtuC-like"/>
</dbReference>
<proteinExistence type="inferred from homology"/>
<evidence type="ECO:0000256" key="3">
    <source>
        <dbReference type="ARBA" id="ARBA00022448"/>
    </source>
</evidence>
<sequence length="325" mass="33719">MPGKSSFYPFLLFLLLAILGFVGSLISGSVDLSWGELLRVLLGGGDEITRGLVLELRLPRALAALGVGGLLGIAGVLMQVLLRNPLADPYVLGISGGAACAALLAMMLGLGSVSVDVAALMGALVSIFIVFGLSRGMGSWTPARLLLTGVVMASGWGAAISFLLAMSPETDLRGMVFWLMGDLSNTSSPWPVLISLVIGLSISWPLGRTLNLLIRGEMHAASLGVPVAALRMGLFFTASLLTALAVTTAGSIGFIGLVTPHLIRLAGWSDHRLLLPASALFGGTLLMVADTLARTALAPRQLPVGVVTALLGVPLFLYLLRRGKA</sequence>
<feature type="transmembrane region" description="Helical" evidence="8">
    <location>
        <begin position="273"/>
        <end position="289"/>
    </location>
</feature>
<keyword evidence="3" id="KW-0813">Transport</keyword>
<dbReference type="Gene3D" id="1.10.3470.10">
    <property type="entry name" value="ABC transporter involved in vitamin B12 uptake, BtuC"/>
    <property type="match status" value="1"/>
</dbReference>
<keyword evidence="6 8" id="KW-1133">Transmembrane helix</keyword>
<dbReference type="FunFam" id="1.10.3470.10:FF:000001">
    <property type="entry name" value="Vitamin B12 ABC transporter permease BtuC"/>
    <property type="match status" value="1"/>
</dbReference>
<dbReference type="SUPFAM" id="SSF81345">
    <property type="entry name" value="ABC transporter involved in vitamin B12 uptake, BtuC"/>
    <property type="match status" value="1"/>
</dbReference>
<evidence type="ECO:0000256" key="6">
    <source>
        <dbReference type="ARBA" id="ARBA00022989"/>
    </source>
</evidence>
<evidence type="ECO:0000256" key="4">
    <source>
        <dbReference type="ARBA" id="ARBA00022475"/>
    </source>
</evidence>
<feature type="transmembrane region" description="Helical" evidence="8">
    <location>
        <begin position="187"/>
        <end position="206"/>
    </location>
</feature>
<feature type="transmembrane region" description="Helical" evidence="8">
    <location>
        <begin position="244"/>
        <end position="266"/>
    </location>
</feature>
<feature type="transmembrane region" description="Helical" evidence="8">
    <location>
        <begin position="117"/>
        <end position="133"/>
    </location>
</feature>
<evidence type="ECO:0000256" key="2">
    <source>
        <dbReference type="ARBA" id="ARBA00007935"/>
    </source>
</evidence>
<evidence type="ECO:0000256" key="5">
    <source>
        <dbReference type="ARBA" id="ARBA00022692"/>
    </source>
</evidence>
<name>A0A450WTE0_9GAMM</name>
<evidence type="ECO:0000313" key="9">
    <source>
        <dbReference type="EMBL" id="VFK20336.1"/>
    </source>
</evidence>
<accession>A0A450WTE0</accession>
<evidence type="ECO:0000256" key="8">
    <source>
        <dbReference type="SAM" id="Phobius"/>
    </source>
</evidence>
<comment type="subcellular location">
    <subcellularLocation>
        <location evidence="1">Cell membrane</location>
        <topology evidence="1">Multi-pass membrane protein</topology>
    </subcellularLocation>
</comment>
<reference evidence="9" key="1">
    <citation type="submission" date="2019-02" db="EMBL/GenBank/DDBJ databases">
        <authorList>
            <person name="Gruber-Vodicka R. H."/>
            <person name="Seah K. B. B."/>
        </authorList>
    </citation>
    <scope>NUCLEOTIDE SEQUENCE</scope>
    <source>
        <strain evidence="9">BECK_S313</strain>
    </source>
</reference>
<feature type="transmembrane region" description="Helical" evidence="8">
    <location>
        <begin position="218"/>
        <end position="238"/>
    </location>
</feature>
<dbReference type="EMBL" id="CAADFK010000207">
    <property type="protein sequence ID" value="VFK20336.1"/>
    <property type="molecule type" value="Genomic_DNA"/>
</dbReference>
<keyword evidence="7 8" id="KW-0472">Membrane</keyword>
<keyword evidence="4" id="KW-1003">Cell membrane</keyword>
<dbReference type="AlphaFoldDB" id="A0A450WTE0"/>
<dbReference type="CDD" id="cd06550">
    <property type="entry name" value="TM_ABC_iron-siderophores_like"/>
    <property type="match status" value="1"/>
</dbReference>
<gene>
    <name evidence="9" type="ORF">BECKLPF1236B_GA0070989_12078</name>
</gene>
<comment type="similarity">
    <text evidence="2">Belongs to the binding-protein-dependent transport system permease family. FecCD subfamily.</text>
</comment>
<feature type="transmembrane region" description="Helical" evidence="8">
    <location>
        <begin position="145"/>
        <end position="167"/>
    </location>
</feature>
<dbReference type="Pfam" id="PF01032">
    <property type="entry name" value="FecCD"/>
    <property type="match status" value="1"/>
</dbReference>
<protein>
    <submittedName>
        <fullName evidence="9">Iron complex transport system permease protein</fullName>
    </submittedName>
</protein>
<feature type="transmembrane region" description="Helical" evidence="8">
    <location>
        <begin position="89"/>
        <end position="111"/>
    </location>
</feature>
<feature type="transmembrane region" description="Helical" evidence="8">
    <location>
        <begin position="61"/>
        <end position="82"/>
    </location>
</feature>
<evidence type="ECO:0000256" key="1">
    <source>
        <dbReference type="ARBA" id="ARBA00004651"/>
    </source>
</evidence>
<evidence type="ECO:0000256" key="7">
    <source>
        <dbReference type="ARBA" id="ARBA00023136"/>
    </source>
</evidence>
<dbReference type="GO" id="GO:0005886">
    <property type="term" value="C:plasma membrane"/>
    <property type="evidence" value="ECO:0007669"/>
    <property type="project" value="UniProtKB-SubCell"/>
</dbReference>
<dbReference type="InterPro" id="IPR000522">
    <property type="entry name" value="ABC_transptr_permease_BtuC"/>
</dbReference>
<organism evidence="9">
    <name type="scientific">Candidatus Kentrum sp. LPFa</name>
    <dbReference type="NCBI Taxonomy" id="2126335"/>
    <lineage>
        <taxon>Bacteria</taxon>
        <taxon>Pseudomonadati</taxon>
        <taxon>Pseudomonadota</taxon>
        <taxon>Gammaproteobacteria</taxon>
        <taxon>Candidatus Kentrum</taxon>
    </lineage>
</organism>
<dbReference type="GO" id="GO:0033214">
    <property type="term" value="P:siderophore-iron import into cell"/>
    <property type="evidence" value="ECO:0007669"/>
    <property type="project" value="TreeGrafter"/>
</dbReference>
<dbReference type="GO" id="GO:0022857">
    <property type="term" value="F:transmembrane transporter activity"/>
    <property type="evidence" value="ECO:0007669"/>
    <property type="project" value="InterPro"/>
</dbReference>